<reference evidence="4" key="3">
    <citation type="journal article" date="2014" name="Genetics">
        <title>Maintaining two mating types: Structure of the mating type locus and its role in heterokaryosis in Podospora anserina.</title>
        <authorList>
            <person name="Grognet P."/>
            <person name="Bidard F."/>
            <person name="Kuchly C."/>
            <person name="Tong L.C.H."/>
            <person name="Coppin E."/>
            <person name="Benkhali J.A."/>
            <person name="Couloux A."/>
            <person name="Wincker P."/>
            <person name="Debuchy R."/>
            <person name="Silar P."/>
        </authorList>
    </citation>
    <scope>GENOME REANNOTATION</scope>
    <source>
        <strain evidence="4">S / ATCC MYA-4624 / DSM 980 / FGSC 10383</strain>
    </source>
</reference>
<protein>
    <submittedName>
        <fullName evidence="2">Podospora anserina S mat+ genomic DNA chromosome 7, supercontig 1</fullName>
    </submittedName>
</protein>
<dbReference type="GeneID" id="6192483"/>
<sequence>MNTYRHYGAEELEEDKSFAHQFGEVDELVAHFEARTAQARPNPGKGHFPGGTITVSHGRGGGVAGRPNLTRAYAGIGCQLNPSQIDPQWAAVPARGTATPGQPRFPGATVPVSSPSATSYPSTTSYPSYPSYHSTTSYPSTASYPSTPAFNPATPAYNPPTSQQNIPSTTTAANNAAIFGQQPYPPGFTPAVQSTPVEPEYIPPRTTGCPPSRLAPAWGVIGDRRRQADAPAPGGGAGGGQGVLRNKQRGEQEEAALGGR</sequence>
<feature type="region of interest" description="Disordered" evidence="1">
    <location>
        <begin position="197"/>
        <end position="260"/>
    </location>
</feature>
<dbReference type="EMBL" id="CU633900">
    <property type="protein sequence ID" value="CAP68797.1"/>
    <property type="molecule type" value="Genomic_DNA"/>
</dbReference>
<organism evidence="2">
    <name type="scientific">Podospora anserina (strain S / ATCC MYA-4624 / DSM 980 / FGSC 10383)</name>
    <name type="common">Pleurage anserina</name>
    <dbReference type="NCBI Taxonomy" id="515849"/>
    <lineage>
        <taxon>Eukaryota</taxon>
        <taxon>Fungi</taxon>
        <taxon>Dikarya</taxon>
        <taxon>Ascomycota</taxon>
        <taxon>Pezizomycotina</taxon>
        <taxon>Sordariomycetes</taxon>
        <taxon>Sordariomycetidae</taxon>
        <taxon>Sordariales</taxon>
        <taxon>Podosporaceae</taxon>
        <taxon>Podospora</taxon>
        <taxon>Podospora anserina</taxon>
    </lineage>
</organism>
<feature type="region of interest" description="Disordered" evidence="1">
    <location>
        <begin position="94"/>
        <end position="126"/>
    </location>
</feature>
<proteinExistence type="predicted"/>
<dbReference type="Proteomes" id="UP000001197">
    <property type="component" value="Chromosome 7"/>
</dbReference>
<dbReference type="HOGENOM" id="CLU_1070067_0_0_1"/>
<dbReference type="VEuPathDB" id="FungiDB:PODANS_7_7650"/>
<dbReference type="InParanoid" id="B2AWM3"/>
<evidence type="ECO:0000256" key="1">
    <source>
        <dbReference type="SAM" id="MobiDB-lite"/>
    </source>
</evidence>
<reference evidence="3" key="4">
    <citation type="submission" date="2014-09" db="EMBL/GenBank/DDBJ databases">
        <title>Maintaining two mating types: Structure of the mating type locus and its role in heterokaryosis in Podospora anserina.</title>
        <authorList>
            <person name="Grognet P."/>
            <person name="Bidard F."/>
            <person name="Kuchly C."/>
            <person name="Chan Ho Tong L."/>
            <person name="Coppin E."/>
            <person name="Ait Benkhali J."/>
            <person name="Couloux A."/>
            <person name="Wincker P."/>
            <person name="Debuchy R."/>
            <person name="Silar P."/>
        </authorList>
    </citation>
    <scope>NUCLEOTIDE SEQUENCE</scope>
</reference>
<dbReference type="RefSeq" id="XP_001908124.1">
    <property type="nucleotide sequence ID" value="XM_001908089.1"/>
</dbReference>
<reference evidence="2" key="2">
    <citation type="submission" date="2008-07" db="EMBL/GenBank/DDBJ databases">
        <authorList>
            <person name="Genoscope - CEA"/>
        </authorList>
    </citation>
    <scope>NUCLEOTIDE SEQUENCE</scope>
    <source>
        <strain evidence="2">S mat+</strain>
    </source>
</reference>
<dbReference type="EMBL" id="FO904942">
    <property type="protein sequence ID" value="CDP32267.1"/>
    <property type="molecule type" value="Genomic_DNA"/>
</dbReference>
<accession>B2AWM3</accession>
<reference evidence="2 4" key="1">
    <citation type="journal article" date="2008" name="Genome Biol.">
        <title>The genome sequence of the model ascomycete fungus Podospora anserina.</title>
        <authorList>
            <person name="Espagne E."/>
            <person name="Lespinet O."/>
            <person name="Malagnac F."/>
            <person name="Da Silva C."/>
            <person name="Jaillon O."/>
            <person name="Porcel B.M."/>
            <person name="Couloux A."/>
            <person name="Aury J.-M."/>
            <person name="Segurens B."/>
            <person name="Poulain J."/>
            <person name="Anthouard V."/>
            <person name="Grossetete S."/>
            <person name="Khalili H."/>
            <person name="Coppin E."/>
            <person name="Dequard-Chablat M."/>
            <person name="Picard M."/>
            <person name="Contamine V."/>
            <person name="Arnaise S."/>
            <person name="Bourdais A."/>
            <person name="Berteaux-Lecellier V."/>
            <person name="Gautheret D."/>
            <person name="de Vries R.P."/>
            <person name="Battaglia E."/>
            <person name="Coutinho P.M."/>
            <person name="Danchin E.G.J."/>
            <person name="Henrissat B."/>
            <person name="El Khoury R."/>
            <person name="Sainsard-Chanet A."/>
            <person name="Boivin A."/>
            <person name="Pinan-Lucarre B."/>
            <person name="Sellem C.H."/>
            <person name="Debuchy R."/>
            <person name="Wincker P."/>
            <person name="Weissenbach J."/>
            <person name="Silar P."/>
        </authorList>
    </citation>
    <scope>NUCLEOTIDE SEQUENCE [LARGE SCALE GENOMIC DNA]</scope>
    <source>
        <strain evidence="4">S / ATCC MYA-4624 / DSM 980 / FGSC 10383</strain>
        <strain evidence="2">S mat+</strain>
    </source>
</reference>
<evidence type="ECO:0000313" key="2">
    <source>
        <dbReference type="EMBL" id="CAP68797.1"/>
    </source>
</evidence>
<evidence type="ECO:0000313" key="3">
    <source>
        <dbReference type="EMBL" id="CDP32267.1"/>
    </source>
</evidence>
<dbReference type="STRING" id="515849.B2AWM3"/>
<name>B2AWM3_PODAN</name>
<feature type="compositionally biased region" description="Low complexity" evidence="1">
    <location>
        <begin position="108"/>
        <end position="126"/>
    </location>
</feature>
<gene>
    <name evidence="2" type="ORF">PODANS_7_7650</name>
</gene>
<dbReference type="KEGG" id="pan:PODANSg5159"/>
<feature type="compositionally biased region" description="Gly residues" evidence="1">
    <location>
        <begin position="233"/>
        <end position="242"/>
    </location>
</feature>
<evidence type="ECO:0000313" key="4">
    <source>
        <dbReference type="Proteomes" id="UP000001197"/>
    </source>
</evidence>
<dbReference type="AlphaFoldDB" id="B2AWM3"/>
<keyword evidence="4" id="KW-1185">Reference proteome</keyword>